<dbReference type="EMBL" id="JBJJXI010000096">
    <property type="protein sequence ID" value="KAL3393654.1"/>
    <property type="molecule type" value="Genomic_DNA"/>
</dbReference>
<feature type="compositionally biased region" description="Basic residues" evidence="1">
    <location>
        <begin position="51"/>
        <end position="63"/>
    </location>
</feature>
<dbReference type="Proteomes" id="UP001627154">
    <property type="component" value="Unassembled WGS sequence"/>
</dbReference>
<feature type="region of interest" description="Disordered" evidence="1">
    <location>
        <begin position="140"/>
        <end position="175"/>
    </location>
</feature>
<keyword evidence="3" id="KW-1185">Reference proteome</keyword>
<protein>
    <submittedName>
        <fullName evidence="2">Uncharacterized protein</fullName>
    </submittedName>
</protein>
<feature type="region of interest" description="Disordered" evidence="1">
    <location>
        <begin position="35"/>
        <end position="117"/>
    </location>
</feature>
<proteinExistence type="predicted"/>
<evidence type="ECO:0000313" key="3">
    <source>
        <dbReference type="Proteomes" id="UP001627154"/>
    </source>
</evidence>
<comment type="caution">
    <text evidence="2">The sequence shown here is derived from an EMBL/GenBank/DDBJ whole genome shotgun (WGS) entry which is preliminary data.</text>
</comment>
<feature type="compositionally biased region" description="Basic and acidic residues" evidence="1">
    <location>
        <begin position="140"/>
        <end position="152"/>
    </location>
</feature>
<dbReference type="AlphaFoldDB" id="A0ABD2WLK2"/>
<evidence type="ECO:0000313" key="2">
    <source>
        <dbReference type="EMBL" id="KAL3393654.1"/>
    </source>
</evidence>
<feature type="compositionally biased region" description="Basic and acidic residues" evidence="1">
    <location>
        <begin position="160"/>
        <end position="175"/>
    </location>
</feature>
<accession>A0ABD2WLK2</accession>
<reference evidence="2 3" key="1">
    <citation type="journal article" date="2024" name="bioRxiv">
        <title>A reference genome for Trichogramma kaykai: A tiny desert-dwelling parasitoid wasp with competing sex-ratio distorters.</title>
        <authorList>
            <person name="Culotta J."/>
            <person name="Lindsey A.R."/>
        </authorList>
    </citation>
    <scope>NUCLEOTIDE SEQUENCE [LARGE SCALE GENOMIC DNA]</scope>
    <source>
        <strain evidence="2 3">KSX58</strain>
    </source>
</reference>
<gene>
    <name evidence="2" type="ORF">TKK_011921</name>
</gene>
<name>A0ABD2WLK2_9HYME</name>
<evidence type="ECO:0000256" key="1">
    <source>
        <dbReference type="SAM" id="MobiDB-lite"/>
    </source>
</evidence>
<sequence>MVELINDALVPRLQIADETRRMDAAAIAYARECMHTPERDPSTNRNSRLQLKPKRKVARKRRYQLVELSPSDAENEDDNVLLGRSPKLRKRSADEMLSTPKSQAKTSPELRTPRRPVKAKRRLLDDLDKIAEEEAEELKMKQEAQKVTHRLFEGSPPKRIALEKKEEDEELRTKQETEKTIRLLFKGSTPKKRLARLAM</sequence>
<organism evidence="2 3">
    <name type="scientific">Trichogramma kaykai</name>
    <dbReference type="NCBI Taxonomy" id="54128"/>
    <lineage>
        <taxon>Eukaryota</taxon>
        <taxon>Metazoa</taxon>
        <taxon>Ecdysozoa</taxon>
        <taxon>Arthropoda</taxon>
        <taxon>Hexapoda</taxon>
        <taxon>Insecta</taxon>
        <taxon>Pterygota</taxon>
        <taxon>Neoptera</taxon>
        <taxon>Endopterygota</taxon>
        <taxon>Hymenoptera</taxon>
        <taxon>Apocrita</taxon>
        <taxon>Proctotrupomorpha</taxon>
        <taxon>Chalcidoidea</taxon>
        <taxon>Trichogrammatidae</taxon>
        <taxon>Trichogramma</taxon>
    </lineage>
</organism>